<proteinExistence type="predicted"/>
<accession>A0AAW8DRW4</accession>
<sequence length="77" mass="8378">METANSSGARDALEMPYGAMREADSTDVPCQLCATARRAGLAHGEGPRQNPPFLFQRPFFQTPRTATINLPGENTIQ</sequence>
<gene>
    <name evidence="1" type="ORF">J2W25_001315</name>
</gene>
<dbReference type="RefSeq" id="WP_307636074.1">
    <property type="nucleotide sequence ID" value="NZ_JAUSRR010000002.1"/>
</dbReference>
<protein>
    <submittedName>
        <fullName evidence="1">Uncharacterized protein</fullName>
    </submittedName>
</protein>
<dbReference type="Proteomes" id="UP001244295">
    <property type="component" value="Unassembled WGS sequence"/>
</dbReference>
<evidence type="ECO:0000313" key="2">
    <source>
        <dbReference type="Proteomes" id="UP001244295"/>
    </source>
</evidence>
<organism evidence="1 2">
    <name type="scientific">Variovorax boronicumulans</name>
    <dbReference type="NCBI Taxonomy" id="436515"/>
    <lineage>
        <taxon>Bacteria</taxon>
        <taxon>Pseudomonadati</taxon>
        <taxon>Pseudomonadota</taxon>
        <taxon>Betaproteobacteria</taxon>
        <taxon>Burkholderiales</taxon>
        <taxon>Comamonadaceae</taxon>
        <taxon>Variovorax</taxon>
    </lineage>
</organism>
<evidence type="ECO:0000313" key="1">
    <source>
        <dbReference type="EMBL" id="MDP9922300.1"/>
    </source>
</evidence>
<reference evidence="1" key="1">
    <citation type="submission" date="2023-07" db="EMBL/GenBank/DDBJ databases">
        <title>Sorghum-associated microbial communities from plants grown in Nebraska, USA.</title>
        <authorList>
            <person name="Schachtman D."/>
        </authorList>
    </citation>
    <scope>NUCLEOTIDE SEQUENCE</scope>
    <source>
        <strain evidence="1">DS2795</strain>
    </source>
</reference>
<dbReference type="AlphaFoldDB" id="A0AAW8DRW4"/>
<comment type="caution">
    <text evidence="1">The sequence shown here is derived from an EMBL/GenBank/DDBJ whole genome shotgun (WGS) entry which is preliminary data.</text>
</comment>
<dbReference type="EMBL" id="JAUSRR010000002">
    <property type="protein sequence ID" value="MDP9922300.1"/>
    <property type="molecule type" value="Genomic_DNA"/>
</dbReference>
<name>A0AAW8DRW4_9BURK</name>